<keyword evidence="3" id="KW-1185">Reference proteome</keyword>
<dbReference type="EnsemblPlants" id="Kaladp0032s0250.1.v1.1">
    <property type="protein sequence ID" value="Kaladp0032s0250.1.v1.1.CDS.1"/>
    <property type="gene ID" value="Kaladp0032s0250.v1.1"/>
</dbReference>
<organism evidence="2 3">
    <name type="scientific">Kalanchoe fedtschenkoi</name>
    <name type="common">Lavender scallops</name>
    <name type="synonym">South American air plant</name>
    <dbReference type="NCBI Taxonomy" id="63787"/>
    <lineage>
        <taxon>Eukaryota</taxon>
        <taxon>Viridiplantae</taxon>
        <taxon>Streptophyta</taxon>
        <taxon>Embryophyta</taxon>
        <taxon>Tracheophyta</taxon>
        <taxon>Spermatophyta</taxon>
        <taxon>Magnoliopsida</taxon>
        <taxon>eudicotyledons</taxon>
        <taxon>Gunneridae</taxon>
        <taxon>Pentapetalae</taxon>
        <taxon>Saxifragales</taxon>
        <taxon>Crassulaceae</taxon>
        <taxon>Kalanchoe</taxon>
    </lineage>
</organism>
<sequence>MRYKDINTNNPLASWLKNQNKRRRRRTQAMKHGRLQEEDSQTEKKSPDPRRKKSEAK</sequence>
<feature type="region of interest" description="Disordered" evidence="1">
    <location>
        <begin position="1"/>
        <end position="57"/>
    </location>
</feature>
<evidence type="ECO:0000313" key="3">
    <source>
        <dbReference type="Proteomes" id="UP000594263"/>
    </source>
</evidence>
<feature type="compositionally biased region" description="Basic and acidic residues" evidence="1">
    <location>
        <begin position="34"/>
        <end position="57"/>
    </location>
</feature>
<name>A0A7N0TD17_KALFE</name>
<accession>A0A7N0TD17</accession>
<dbReference type="AlphaFoldDB" id="A0A7N0TD17"/>
<feature type="compositionally biased region" description="Polar residues" evidence="1">
    <location>
        <begin position="1"/>
        <end position="18"/>
    </location>
</feature>
<feature type="compositionally biased region" description="Basic residues" evidence="1">
    <location>
        <begin position="19"/>
        <end position="33"/>
    </location>
</feature>
<evidence type="ECO:0000313" key="2">
    <source>
        <dbReference type="EnsemblPlants" id="Kaladp0032s0250.1.v1.1.CDS.1"/>
    </source>
</evidence>
<dbReference type="Gramene" id="Kaladp0032s0250.1.v1.1">
    <property type="protein sequence ID" value="Kaladp0032s0250.1.v1.1.CDS.1"/>
    <property type="gene ID" value="Kaladp0032s0250.v1.1"/>
</dbReference>
<proteinExistence type="predicted"/>
<dbReference type="Proteomes" id="UP000594263">
    <property type="component" value="Unplaced"/>
</dbReference>
<evidence type="ECO:0000256" key="1">
    <source>
        <dbReference type="SAM" id="MobiDB-lite"/>
    </source>
</evidence>
<protein>
    <submittedName>
        <fullName evidence="2">Uncharacterized protein</fullName>
    </submittedName>
</protein>
<reference evidence="2" key="1">
    <citation type="submission" date="2021-01" db="UniProtKB">
        <authorList>
            <consortium name="EnsemblPlants"/>
        </authorList>
    </citation>
    <scope>IDENTIFICATION</scope>
</reference>